<name>A0A2C6MDV9_9FIRM</name>
<dbReference type="Proteomes" id="UP000222564">
    <property type="component" value="Unassembled WGS sequence"/>
</dbReference>
<evidence type="ECO:0000313" key="2">
    <source>
        <dbReference type="EMBL" id="PHJ37486.1"/>
    </source>
</evidence>
<protein>
    <submittedName>
        <fullName evidence="2">Uncharacterized protein</fullName>
    </submittedName>
</protein>
<feature type="region of interest" description="Disordered" evidence="1">
    <location>
        <begin position="1"/>
        <end position="30"/>
    </location>
</feature>
<reference evidence="2 3" key="1">
    <citation type="submission" date="2013-09" db="EMBL/GenBank/DDBJ databases">
        <title>Biodegradation of hydrocarbons in the deep terrestrial subsurface : characterization of a microbial consortium composed of two Desulfotomaculum species originating from a deep geological formation.</title>
        <authorList>
            <person name="Aullo T."/>
            <person name="Berlendis S."/>
            <person name="Lascourreges J.-F."/>
            <person name="Dessort D."/>
            <person name="Saint-Laurent S."/>
            <person name="Schraauwers B."/>
            <person name="Mas J."/>
            <person name="Magot M."/>
            <person name="Ranchou-Peyruse A."/>
        </authorList>
    </citation>
    <scope>NUCLEOTIDE SEQUENCE [LARGE SCALE GENOMIC DNA]</scope>
    <source>
        <strain evidence="2 3">Bs107</strain>
    </source>
</reference>
<sequence length="50" mass="5308">MPSYNLVSRGTSGGRRADGGSSSGAQSLRPHQLEQLMQGIPALLQVRENV</sequence>
<evidence type="ECO:0000313" key="3">
    <source>
        <dbReference type="Proteomes" id="UP000222564"/>
    </source>
</evidence>
<dbReference type="AlphaFoldDB" id="A0A2C6MDV9"/>
<comment type="caution">
    <text evidence="2">The sequence shown here is derived from an EMBL/GenBank/DDBJ whole genome shotgun (WGS) entry which is preliminary data.</text>
</comment>
<keyword evidence="3" id="KW-1185">Reference proteome</keyword>
<organism evidence="2 3">
    <name type="scientific">Desulforamulus profundi</name>
    <dbReference type="NCBI Taxonomy" id="1383067"/>
    <lineage>
        <taxon>Bacteria</taxon>
        <taxon>Bacillati</taxon>
        <taxon>Bacillota</taxon>
        <taxon>Clostridia</taxon>
        <taxon>Eubacteriales</taxon>
        <taxon>Peptococcaceae</taxon>
        <taxon>Desulforamulus</taxon>
    </lineage>
</organism>
<dbReference type="RefSeq" id="WP_180261117.1">
    <property type="nucleotide sequence ID" value="NZ_AWQQ01000091.1"/>
</dbReference>
<evidence type="ECO:0000256" key="1">
    <source>
        <dbReference type="SAM" id="MobiDB-lite"/>
    </source>
</evidence>
<dbReference type="EMBL" id="AWQQ01000091">
    <property type="protein sequence ID" value="PHJ37486.1"/>
    <property type="molecule type" value="Genomic_DNA"/>
</dbReference>
<proteinExistence type="predicted"/>
<accession>A0A2C6MDV9</accession>
<gene>
    <name evidence="2" type="ORF">P378_16040</name>
</gene>